<accession>A0AAV3ZGZ3</accession>
<sequence>MYLLLVRRDRAKVCANFQPDTSVSESQLQLVDGLCNGEERLRGVIHLLTIETDDDDDDDVVLVVMVVGEAEKEAKEDENGSSTKRFQRVTETEVIIN</sequence>
<reference evidence="1 2" key="1">
    <citation type="journal article" date="2021" name="Elife">
        <title>Chloroplast acquisition without the gene transfer in kleptoplastic sea slugs, Plakobranchus ocellatus.</title>
        <authorList>
            <person name="Maeda T."/>
            <person name="Takahashi S."/>
            <person name="Yoshida T."/>
            <person name="Shimamura S."/>
            <person name="Takaki Y."/>
            <person name="Nagai Y."/>
            <person name="Toyoda A."/>
            <person name="Suzuki Y."/>
            <person name="Arimoto A."/>
            <person name="Ishii H."/>
            <person name="Satoh N."/>
            <person name="Nishiyama T."/>
            <person name="Hasebe M."/>
            <person name="Maruyama T."/>
            <person name="Minagawa J."/>
            <person name="Obokata J."/>
            <person name="Shigenobu S."/>
        </authorList>
    </citation>
    <scope>NUCLEOTIDE SEQUENCE [LARGE SCALE GENOMIC DNA]</scope>
</reference>
<evidence type="ECO:0000313" key="2">
    <source>
        <dbReference type="Proteomes" id="UP000735302"/>
    </source>
</evidence>
<name>A0AAV3ZGZ3_9GAST</name>
<dbReference type="EMBL" id="BLXT01002468">
    <property type="protein sequence ID" value="GFN94591.1"/>
    <property type="molecule type" value="Genomic_DNA"/>
</dbReference>
<gene>
    <name evidence="1" type="ORF">PoB_002109700</name>
</gene>
<dbReference type="AlphaFoldDB" id="A0AAV3ZGZ3"/>
<dbReference type="Proteomes" id="UP000735302">
    <property type="component" value="Unassembled WGS sequence"/>
</dbReference>
<organism evidence="1 2">
    <name type="scientific">Plakobranchus ocellatus</name>
    <dbReference type="NCBI Taxonomy" id="259542"/>
    <lineage>
        <taxon>Eukaryota</taxon>
        <taxon>Metazoa</taxon>
        <taxon>Spiralia</taxon>
        <taxon>Lophotrochozoa</taxon>
        <taxon>Mollusca</taxon>
        <taxon>Gastropoda</taxon>
        <taxon>Heterobranchia</taxon>
        <taxon>Euthyneura</taxon>
        <taxon>Panpulmonata</taxon>
        <taxon>Sacoglossa</taxon>
        <taxon>Placobranchoidea</taxon>
        <taxon>Plakobranchidae</taxon>
        <taxon>Plakobranchus</taxon>
    </lineage>
</organism>
<protein>
    <submittedName>
        <fullName evidence="1">Uncharacterized protein</fullName>
    </submittedName>
</protein>
<comment type="caution">
    <text evidence="1">The sequence shown here is derived from an EMBL/GenBank/DDBJ whole genome shotgun (WGS) entry which is preliminary data.</text>
</comment>
<evidence type="ECO:0000313" key="1">
    <source>
        <dbReference type="EMBL" id="GFN94591.1"/>
    </source>
</evidence>
<keyword evidence="2" id="KW-1185">Reference proteome</keyword>
<proteinExistence type="predicted"/>